<name>A0AA88D6A9_FICCA</name>
<keyword evidence="15" id="KW-1185">Reference proteome</keyword>
<dbReference type="Gramene" id="FCD_00020094-RA">
    <property type="protein sequence ID" value="FCD_00020094-RA:cds"/>
    <property type="gene ID" value="FCD_00020094"/>
</dbReference>
<proteinExistence type="inferred from homology"/>
<organism evidence="14 15">
    <name type="scientific">Ficus carica</name>
    <name type="common">Common fig</name>
    <dbReference type="NCBI Taxonomy" id="3494"/>
    <lineage>
        <taxon>Eukaryota</taxon>
        <taxon>Viridiplantae</taxon>
        <taxon>Streptophyta</taxon>
        <taxon>Embryophyta</taxon>
        <taxon>Tracheophyta</taxon>
        <taxon>Spermatophyta</taxon>
        <taxon>Magnoliopsida</taxon>
        <taxon>eudicotyledons</taxon>
        <taxon>Gunneridae</taxon>
        <taxon>Pentapetalae</taxon>
        <taxon>rosids</taxon>
        <taxon>fabids</taxon>
        <taxon>Rosales</taxon>
        <taxon>Moraceae</taxon>
        <taxon>Ficeae</taxon>
        <taxon>Ficus</taxon>
    </lineage>
</organism>
<dbReference type="PRINTS" id="PR00682">
    <property type="entry name" value="IPNSYNTHASE"/>
</dbReference>
<dbReference type="InterPro" id="IPR044861">
    <property type="entry name" value="IPNS-like_FE2OG_OXY"/>
</dbReference>
<comment type="caution">
    <text evidence="14">The sequence shown here is derived from an EMBL/GenBank/DDBJ whole genome shotgun (WGS) entry which is preliminary data.</text>
</comment>
<gene>
    <name evidence="14" type="ORF">TIFTF001_012461</name>
</gene>
<comment type="cofactor">
    <cofactor evidence="1">
        <name>Fe cation</name>
        <dbReference type="ChEBI" id="CHEBI:24875"/>
    </cofactor>
</comment>
<dbReference type="PROSITE" id="PS51471">
    <property type="entry name" value="FE2OG_OXY"/>
    <property type="match status" value="1"/>
</dbReference>
<keyword evidence="6 12" id="KW-0408">Iron</keyword>
<dbReference type="InterPro" id="IPR026992">
    <property type="entry name" value="DIOX_N"/>
</dbReference>
<keyword evidence="5 12" id="KW-0560">Oxidoreductase</keyword>
<evidence type="ECO:0000259" key="13">
    <source>
        <dbReference type="PROSITE" id="PS51471"/>
    </source>
</evidence>
<dbReference type="GO" id="GO:0045543">
    <property type="term" value="F:gibberellin 2-beta-dioxygenase activity"/>
    <property type="evidence" value="ECO:0007669"/>
    <property type="project" value="UniProtKB-EC"/>
</dbReference>
<dbReference type="EMBL" id="BTGU01000016">
    <property type="protein sequence ID" value="GMN43257.1"/>
    <property type="molecule type" value="Genomic_DNA"/>
</dbReference>
<evidence type="ECO:0000256" key="6">
    <source>
        <dbReference type="ARBA" id="ARBA00023004"/>
    </source>
</evidence>
<evidence type="ECO:0000256" key="2">
    <source>
        <dbReference type="ARBA" id="ARBA00004972"/>
    </source>
</evidence>
<dbReference type="SUPFAM" id="SSF51197">
    <property type="entry name" value="Clavaminate synthase-like"/>
    <property type="match status" value="1"/>
</dbReference>
<comment type="function">
    <text evidence="9">Catalyzes the 2-beta-hydroxylation of several biologically active gibberellins, leading to the homeostatic regulation of their endogenous level. Catabolism of gibberellins (GAs) plays a central role in plant development. Converts GA9/GA20 to GA51/GA29 and GA4/GA1 to GA34/GA8.</text>
</comment>
<evidence type="ECO:0000256" key="8">
    <source>
        <dbReference type="ARBA" id="ARBA00052204"/>
    </source>
</evidence>
<sequence length="333" mass="37312">MVVLSQPALIDHFSLIKACKPTSSFFSGIPVVDLSDPGASTFIVRACEEFGFFKVVNHGVPMEFMTMLESEALKFFSLPQSDKDKAGPPDPFGYGSKRIGPNGDVGWIEYLLLNSNPDVVSEKSLLIFRQNPEIFRPAVENYVSAVKKMAFKIVELMADGLGIGDRNVLSRLLRDEKSDSCFRLNHYPPCPELQALSGRNLIGFGEHTDPQIISVLRSNNTSGLQISLRDGTWVSVPSDHTSFFINVGDSLQVMTNGRFRSLKHRVLVEPRKSRVSMIYFGGPPLNEKIAPLPCLVAEGEESKYKEFTWWEYKKSAYKSRLADYRLGLFEKSL</sequence>
<dbReference type="Gene3D" id="2.60.120.330">
    <property type="entry name" value="B-lactam Antibiotic, Isopenicillin N Synthase, Chain"/>
    <property type="match status" value="1"/>
</dbReference>
<dbReference type="Proteomes" id="UP001187192">
    <property type="component" value="Unassembled WGS sequence"/>
</dbReference>
<evidence type="ECO:0000313" key="15">
    <source>
        <dbReference type="Proteomes" id="UP001187192"/>
    </source>
</evidence>
<comment type="similarity">
    <text evidence="10">Belongs to the iron/ascorbate-dependent oxidoreductase family. GA2OX subfamily.</text>
</comment>
<feature type="domain" description="Fe2OG dioxygenase" evidence="13">
    <location>
        <begin position="177"/>
        <end position="283"/>
    </location>
</feature>
<evidence type="ECO:0000256" key="7">
    <source>
        <dbReference type="ARBA" id="ARBA00037909"/>
    </source>
</evidence>
<evidence type="ECO:0000256" key="9">
    <source>
        <dbReference type="ARBA" id="ARBA00055835"/>
    </source>
</evidence>
<reference evidence="14" key="1">
    <citation type="submission" date="2023-07" db="EMBL/GenBank/DDBJ databases">
        <title>draft genome sequence of fig (Ficus carica).</title>
        <authorList>
            <person name="Takahashi T."/>
            <person name="Nishimura K."/>
        </authorList>
    </citation>
    <scope>NUCLEOTIDE SEQUENCE</scope>
</reference>
<evidence type="ECO:0000256" key="1">
    <source>
        <dbReference type="ARBA" id="ARBA00001962"/>
    </source>
</evidence>
<keyword evidence="4" id="KW-0223">Dioxygenase</keyword>
<dbReference type="Pfam" id="PF03171">
    <property type="entry name" value="2OG-FeII_Oxy"/>
    <property type="match status" value="1"/>
</dbReference>
<dbReference type="AlphaFoldDB" id="A0AA88D6A9"/>
<dbReference type="Pfam" id="PF14226">
    <property type="entry name" value="DIOX_N"/>
    <property type="match status" value="1"/>
</dbReference>
<dbReference type="EC" id="1.14.11.13" evidence="11"/>
<evidence type="ECO:0000256" key="10">
    <source>
        <dbReference type="ARBA" id="ARBA00061282"/>
    </source>
</evidence>
<dbReference type="GO" id="GO:0046872">
    <property type="term" value="F:metal ion binding"/>
    <property type="evidence" value="ECO:0007669"/>
    <property type="project" value="UniProtKB-KW"/>
</dbReference>
<evidence type="ECO:0000256" key="5">
    <source>
        <dbReference type="ARBA" id="ARBA00023002"/>
    </source>
</evidence>
<comment type="catalytic activity">
    <reaction evidence="8">
        <text>gibberellin A1 + 2-oxoglutarate + O2 = gibberellin A8 + succinate + CO2</text>
        <dbReference type="Rhea" id="RHEA:15005"/>
        <dbReference type="ChEBI" id="CHEBI:15379"/>
        <dbReference type="ChEBI" id="CHEBI:16526"/>
        <dbReference type="ChEBI" id="CHEBI:16810"/>
        <dbReference type="ChEBI" id="CHEBI:30031"/>
        <dbReference type="ChEBI" id="CHEBI:58524"/>
        <dbReference type="ChEBI" id="CHEBI:58594"/>
        <dbReference type="EC" id="1.14.11.13"/>
    </reaction>
</comment>
<evidence type="ECO:0000256" key="12">
    <source>
        <dbReference type="RuleBase" id="RU003682"/>
    </source>
</evidence>
<dbReference type="InterPro" id="IPR027443">
    <property type="entry name" value="IPNS-like_sf"/>
</dbReference>
<dbReference type="FunFam" id="2.60.120.330:FF:000014">
    <property type="entry name" value="Gibberellin 2-beta-dioxygenase 1"/>
    <property type="match status" value="1"/>
</dbReference>
<comment type="pathway">
    <text evidence="7">Plant hormone biosynthesis; gibberellin biosynthesis.</text>
</comment>
<evidence type="ECO:0000313" key="14">
    <source>
        <dbReference type="EMBL" id="GMN43257.1"/>
    </source>
</evidence>
<evidence type="ECO:0000256" key="3">
    <source>
        <dbReference type="ARBA" id="ARBA00022723"/>
    </source>
</evidence>
<evidence type="ECO:0000256" key="4">
    <source>
        <dbReference type="ARBA" id="ARBA00022964"/>
    </source>
</evidence>
<dbReference type="PANTHER" id="PTHR47990">
    <property type="entry name" value="2-OXOGLUTARATE (2OG) AND FE(II)-DEPENDENT OXYGENASE SUPERFAMILY PROTEIN-RELATED"/>
    <property type="match status" value="1"/>
</dbReference>
<dbReference type="InterPro" id="IPR050231">
    <property type="entry name" value="Iron_ascorbate_oxido_reductase"/>
</dbReference>
<comment type="pathway">
    <text evidence="2">Hormone biosynthesis.</text>
</comment>
<dbReference type="InterPro" id="IPR005123">
    <property type="entry name" value="Oxoglu/Fe-dep_dioxygenase_dom"/>
</dbReference>
<evidence type="ECO:0000256" key="11">
    <source>
        <dbReference type="ARBA" id="ARBA00066708"/>
    </source>
</evidence>
<keyword evidence="3 12" id="KW-0479">Metal-binding</keyword>
<accession>A0AA88D6A9</accession>
<protein>
    <recommendedName>
        <fullName evidence="11">gibberellin 2beta-dioxygenase</fullName>
        <ecNumber evidence="11">1.14.11.13</ecNumber>
    </recommendedName>
</protein>